<dbReference type="SUPFAM" id="SSF55729">
    <property type="entry name" value="Acyl-CoA N-acyltransferases (Nat)"/>
    <property type="match status" value="1"/>
</dbReference>
<keyword evidence="3" id="KW-1185">Reference proteome</keyword>
<dbReference type="Pfam" id="PF08445">
    <property type="entry name" value="FR47"/>
    <property type="match status" value="1"/>
</dbReference>
<name>A0A1R1QZM4_9BACI</name>
<dbReference type="OrthoDB" id="3174529at2"/>
<feature type="domain" description="GCN5-related N-acetyltransferase Rv2170-like" evidence="1">
    <location>
        <begin position="5"/>
        <end position="59"/>
    </location>
</feature>
<accession>A0A1R1QZM4</accession>
<comment type="caution">
    <text evidence="2">The sequence shown here is derived from an EMBL/GenBank/DDBJ whole genome shotgun (WGS) entry which is preliminary data.</text>
</comment>
<reference evidence="2 3" key="1">
    <citation type="submission" date="2017-01" db="EMBL/GenBank/DDBJ databases">
        <title>Bacillus phylogenomics.</title>
        <authorList>
            <person name="Dunlap C."/>
        </authorList>
    </citation>
    <scope>NUCLEOTIDE SEQUENCE [LARGE SCALE GENOMIC DNA]</scope>
    <source>
        <strain evidence="2 3">NRRL B-41282</strain>
    </source>
</reference>
<protein>
    <recommendedName>
        <fullName evidence="1">GCN5-related N-acetyltransferase Rv2170-like domain-containing protein</fullName>
    </recommendedName>
</protein>
<sequence>MTVNLVFTPPAHRKKGYASSCVAALSRALLDEGFSFCCLYTNLDNPTSNKIYQEIGYRPVADAVAYAFYDKQPHRT</sequence>
<dbReference type="InterPro" id="IPR016181">
    <property type="entry name" value="Acyl_CoA_acyltransferase"/>
</dbReference>
<dbReference type="Proteomes" id="UP000187367">
    <property type="component" value="Unassembled WGS sequence"/>
</dbReference>
<dbReference type="AlphaFoldDB" id="A0A1R1QZM4"/>
<dbReference type="Gene3D" id="3.40.630.30">
    <property type="match status" value="1"/>
</dbReference>
<gene>
    <name evidence="2" type="ORF">BW143_00640</name>
</gene>
<dbReference type="EMBL" id="MTJL01000001">
    <property type="protein sequence ID" value="OMI10137.1"/>
    <property type="molecule type" value="Genomic_DNA"/>
</dbReference>
<evidence type="ECO:0000313" key="2">
    <source>
        <dbReference type="EMBL" id="OMI10137.1"/>
    </source>
</evidence>
<organism evidence="2 3">
    <name type="scientific">Bacillus swezeyi</name>
    <dbReference type="NCBI Taxonomy" id="1925020"/>
    <lineage>
        <taxon>Bacteria</taxon>
        <taxon>Bacillati</taxon>
        <taxon>Bacillota</taxon>
        <taxon>Bacilli</taxon>
        <taxon>Bacillales</taxon>
        <taxon>Bacillaceae</taxon>
        <taxon>Bacillus</taxon>
    </lineage>
</organism>
<evidence type="ECO:0000313" key="3">
    <source>
        <dbReference type="Proteomes" id="UP000187367"/>
    </source>
</evidence>
<proteinExistence type="predicted"/>
<evidence type="ECO:0000259" key="1">
    <source>
        <dbReference type="Pfam" id="PF08445"/>
    </source>
</evidence>
<accession>A0A1R1RIS4</accession>
<dbReference type="InterPro" id="IPR013653">
    <property type="entry name" value="GCN5-like_dom"/>
</dbReference>
<dbReference type="GO" id="GO:0016747">
    <property type="term" value="F:acyltransferase activity, transferring groups other than amino-acyl groups"/>
    <property type="evidence" value="ECO:0007669"/>
    <property type="project" value="InterPro"/>
</dbReference>